<dbReference type="InterPro" id="IPR045121">
    <property type="entry name" value="CoAse"/>
</dbReference>
<keyword evidence="3" id="KW-0479">Metal-binding</keyword>
<dbReference type="PANTHER" id="PTHR12992">
    <property type="entry name" value="NUDIX HYDROLASE"/>
    <property type="match status" value="1"/>
</dbReference>
<dbReference type="CDD" id="cd03426">
    <property type="entry name" value="NUDIX_CoAse_Nudt7"/>
    <property type="match status" value="1"/>
</dbReference>
<evidence type="ECO:0000313" key="9">
    <source>
        <dbReference type="Proteomes" id="UP000244527"/>
    </source>
</evidence>
<dbReference type="RefSeq" id="WP_108742324.1">
    <property type="nucleotide sequence ID" value="NZ_CP020918.1"/>
</dbReference>
<evidence type="ECO:0000256" key="6">
    <source>
        <dbReference type="ARBA" id="ARBA00023211"/>
    </source>
</evidence>
<name>A0A2S1LI72_9FLAO</name>
<dbReference type="PANTHER" id="PTHR12992:SF11">
    <property type="entry name" value="MITOCHONDRIAL COENZYME A DIPHOSPHATASE NUDT8"/>
    <property type="match status" value="1"/>
</dbReference>
<evidence type="ECO:0000256" key="5">
    <source>
        <dbReference type="ARBA" id="ARBA00022842"/>
    </source>
</evidence>
<evidence type="ECO:0000256" key="1">
    <source>
        <dbReference type="ARBA" id="ARBA00001936"/>
    </source>
</evidence>
<comment type="cofactor">
    <cofactor evidence="2">
        <name>Mg(2+)</name>
        <dbReference type="ChEBI" id="CHEBI:18420"/>
    </cofactor>
</comment>
<dbReference type="Gene3D" id="3.90.79.10">
    <property type="entry name" value="Nucleoside Triphosphate Pyrophosphohydrolase"/>
    <property type="match status" value="1"/>
</dbReference>
<dbReference type="GO" id="GO:0010945">
    <property type="term" value="F:coenzyme A diphosphatase activity"/>
    <property type="evidence" value="ECO:0007669"/>
    <property type="project" value="InterPro"/>
</dbReference>
<dbReference type="AlphaFoldDB" id="A0A2S1LI72"/>
<dbReference type="SUPFAM" id="SSF55811">
    <property type="entry name" value="Nudix"/>
    <property type="match status" value="1"/>
</dbReference>
<protein>
    <submittedName>
        <fullName evidence="8">Coenzyme A pyrophosphatase</fullName>
    </submittedName>
</protein>
<dbReference type="InterPro" id="IPR015797">
    <property type="entry name" value="NUDIX_hydrolase-like_dom_sf"/>
</dbReference>
<dbReference type="OrthoDB" id="9802805at2"/>
<accession>A0A2S1LI72</accession>
<sequence>MDFSYFLEIVPHIVSASLPAAASHAKMAPMERMEELLKIDISKKMPRKAAVLMLFYPKGTQTTIVLIVRNVYEGVHSGQIAFPGGKYEIEDRDLSFTALRETHEEVGVIPDLVEIKKDFTPIYIPPSNFMVHPFLGISNTELDFTPDPSEVARIIELPLDVFLKDEILVNVTIPTSYAEEIEVPAFQIEEQIVWGATAMILSELKDVIKSVLQSQRGQ</sequence>
<organism evidence="8 9">
    <name type="scientific">Flavobacterium faecale</name>
    <dbReference type="NCBI Taxonomy" id="1355330"/>
    <lineage>
        <taxon>Bacteria</taxon>
        <taxon>Pseudomonadati</taxon>
        <taxon>Bacteroidota</taxon>
        <taxon>Flavobacteriia</taxon>
        <taxon>Flavobacteriales</taxon>
        <taxon>Flavobacteriaceae</taxon>
        <taxon>Flavobacterium</taxon>
    </lineage>
</organism>
<dbReference type="EMBL" id="CP020918">
    <property type="protein sequence ID" value="AWG23429.1"/>
    <property type="molecule type" value="Genomic_DNA"/>
</dbReference>
<evidence type="ECO:0000259" key="7">
    <source>
        <dbReference type="PROSITE" id="PS51462"/>
    </source>
</evidence>
<comment type="cofactor">
    <cofactor evidence="1">
        <name>Mn(2+)</name>
        <dbReference type="ChEBI" id="CHEBI:29035"/>
    </cofactor>
</comment>
<dbReference type="KEGG" id="ffa:FFWV33_18780"/>
<dbReference type="Pfam" id="PF00293">
    <property type="entry name" value="NUDIX"/>
    <property type="match status" value="1"/>
</dbReference>
<keyword evidence="6" id="KW-0464">Manganese</keyword>
<gene>
    <name evidence="8" type="ORF">FFWV33_18780</name>
</gene>
<keyword evidence="5" id="KW-0460">Magnesium</keyword>
<evidence type="ECO:0000256" key="2">
    <source>
        <dbReference type="ARBA" id="ARBA00001946"/>
    </source>
</evidence>
<proteinExistence type="predicted"/>
<evidence type="ECO:0000313" key="8">
    <source>
        <dbReference type="EMBL" id="AWG23429.1"/>
    </source>
</evidence>
<reference evidence="8 9" key="1">
    <citation type="submission" date="2017-04" db="EMBL/GenBank/DDBJ databases">
        <title>Compelte genome sequence of WV33.</title>
        <authorList>
            <person name="Lee P.C."/>
        </authorList>
    </citation>
    <scope>NUCLEOTIDE SEQUENCE [LARGE SCALE GENOMIC DNA]</scope>
    <source>
        <strain evidence="8 9">WV33</strain>
    </source>
</reference>
<evidence type="ECO:0000256" key="4">
    <source>
        <dbReference type="ARBA" id="ARBA00022801"/>
    </source>
</evidence>
<keyword evidence="9" id="KW-1185">Reference proteome</keyword>
<dbReference type="InterPro" id="IPR000086">
    <property type="entry name" value="NUDIX_hydrolase_dom"/>
</dbReference>
<dbReference type="Proteomes" id="UP000244527">
    <property type="component" value="Chromosome"/>
</dbReference>
<feature type="domain" description="Nudix hydrolase" evidence="7">
    <location>
        <begin position="45"/>
        <end position="182"/>
    </location>
</feature>
<dbReference type="PROSITE" id="PS51462">
    <property type="entry name" value="NUDIX"/>
    <property type="match status" value="1"/>
</dbReference>
<keyword evidence="4" id="KW-0378">Hydrolase</keyword>
<dbReference type="GO" id="GO:0046872">
    <property type="term" value="F:metal ion binding"/>
    <property type="evidence" value="ECO:0007669"/>
    <property type="project" value="UniProtKB-KW"/>
</dbReference>
<evidence type="ECO:0000256" key="3">
    <source>
        <dbReference type="ARBA" id="ARBA00022723"/>
    </source>
</evidence>